<proteinExistence type="predicted"/>
<evidence type="ECO:0000256" key="1">
    <source>
        <dbReference type="SAM" id="MobiDB-lite"/>
    </source>
</evidence>
<dbReference type="Gene3D" id="2.60.40.1190">
    <property type="match status" value="1"/>
</dbReference>
<feature type="compositionally biased region" description="Low complexity" evidence="1">
    <location>
        <begin position="25"/>
        <end position="35"/>
    </location>
</feature>
<feature type="region of interest" description="Disordered" evidence="1">
    <location>
        <begin position="21"/>
        <end position="40"/>
    </location>
</feature>
<name>A0ABZ2KZG2_9BACT</name>
<dbReference type="SUPFAM" id="SSF49344">
    <property type="entry name" value="CBD9-like"/>
    <property type="match status" value="1"/>
</dbReference>
<keyword evidence="3" id="KW-1185">Reference proteome</keyword>
<dbReference type="PROSITE" id="PS51257">
    <property type="entry name" value="PROKAR_LIPOPROTEIN"/>
    <property type="match status" value="1"/>
</dbReference>
<reference evidence="2" key="1">
    <citation type="submission" date="2021-12" db="EMBL/GenBank/DDBJ databases">
        <title>Discovery of the Pendulisporaceae a myxobacterial family with distinct sporulation behavior and unique specialized metabolism.</title>
        <authorList>
            <person name="Garcia R."/>
            <person name="Popoff A."/>
            <person name="Bader C.D."/>
            <person name="Loehr J."/>
            <person name="Walesch S."/>
            <person name="Walt C."/>
            <person name="Boldt J."/>
            <person name="Bunk B."/>
            <person name="Haeckl F.J.F.P.J."/>
            <person name="Gunesch A.P."/>
            <person name="Birkelbach J."/>
            <person name="Nuebel U."/>
            <person name="Pietschmann T."/>
            <person name="Bach T."/>
            <person name="Mueller R."/>
        </authorList>
    </citation>
    <scope>NUCLEOTIDE SEQUENCE</scope>
    <source>
        <strain evidence="2">MSr11367</strain>
    </source>
</reference>
<dbReference type="Proteomes" id="UP001374803">
    <property type="component" value="Chromosome"/>
</dbReference>
<evidence type="ECO:0000313" key="3">
    <source>
        <dbReference type="Proteomes" id="UP001374803"/>
    </source>
</evidence>
<sequence>MRRAYLGLFLPLLVGCGAGSQEAKSPSSSNGSPGNAGDVSIGDAAVRQGGMWSTEESAPPLASALEAFRVEKKIKLDGVLGEWPARAPATTAVQGSAGELTFQGAVQYDDQYVYVAGETNDAKFVAGKDHASLTIAIPGPGGIPSAHEIAFFPGKPGETAGRVLFAFGAKRGEVVPGAKVVEAPHAGGGYSFEAVVPWSTFPEARAVRVGLRGVLSYYDAGEKTATILATGPGDVEHVTALPSLPTEPEQALMAGLLKPRGLAARGPTIDVYADVFGDGQRERVSVFGHFLTIVGQGYRDGKEFFYRDLGSRTVVRVDARDVTGEGKDDLLVRSHFEQGGMTHDWFEVWQIAASGEPATLFGQEIELARGNAKIANSVHVHEREIEIAVDPAAGPGTSLIPTKPAEVEPILTPWGPVRSRTYRFDGSKFVAKNEVAQKAQTPPSAAAIAPPSPSVQAPAAQNARAAVPEKRDLLDLYRREHNVPADVAPTGQATVNLREGPVNVVLLGNDLVLYGAGFKGGAQYAYLSLPQFASPGSVKELAARDLNGDDVRDLIVRGIHIIAPRQGTTPEITSEAIFAYELRDGKFARLFAVETAREQGQNRVQSLFQFLPAKSGGKSIDIELRPGKATGWTEKSYPWPNEQPGPVELLVLPWSRTAARYGYNPTSQRFELLK</sequence>
<dbReference type="EMBL" id="CP089983">
    <property type="protein sequence ID" value="WXB02370.1"/>
    <property type="molecule type" value="Genomic_DNA"/>
</dbReference>
<dbReference type="RefSeq" id="WP_394831999.1">
    <property type="nucleotide sequence ID" value="NZ_CP089929.1"/>
</dbReference>
<accession>A0ABZ2KZG2</accession>
<protein>
    <submittedName>
        <fullName evidence="2">Uncharacterized protein</fullName>
    </submittedName>
</protein>
<evidence type="ECO:0000313" key="2">
    <source>
        <dbReference type="EMBL" id="WXB02370.1"/>
    </source>
</evidence>
<gene>
    <name evidence="2" type="ORF">LVJ94_36325</name>
</gene>
<organism evidence="2 3">
    <name type="scientific">Pendulispora rubella</name>
    <dbReference type="NCBI Taxonomy" id="2741070"/>
    <lineage>
        <taxon>Bacteria</taxon>
        <taxon>Pseudomonadati</taxon>
        <taxon>Myxococcota</taxon>
        <taxon>Myxococcia</taxon>
        <taxon>Myxococcales</taxon>
        <taxon>Sorangiineae</taxon>
        <taxon>Pendulisporaceae</taxon>
        <taxon>Pendulispora</taxon>
    </lineage>
</organism>